<dbReference type="InterPro" id="IPR021765">
    <property type="entry name" value="UstYa-like"/>
</dbReference>
<dbReference type="PANTHER" id="PTHR33365">
    <property type="entry name" value="YALI0B05434P"/>
    <property type="match status" value="1"/>
</dbReference>
<feature type="non-terminal residue" evidence="3">
    <location>
        <position position="1"/>
    </location>
</feature>
<comment type="pathway">
    <text evidence="1">Mycotoxin biosynthesis.</text>
</comment>
<dbReference type="Proteomes" id="UP000807769">
    <property type="component" value="Unassembled WGS sequence"/>
</dbReference>
<reference evidence="3" key="1">
    <citation type="journal article" date="2020" name="New Phytol.">
        <title>Comparative genomics reveals dynamic genome evolution in host specialist ectomycorrhizal fungi.</title>
        <authorList>
            <person name="Lofgren L.A."/>
            <person name="Nguyen N.H."/>
            <person name="Vilgalys R."/>
            <person name="Ruytinx J."/>
            <person name="Liao H.L."/>
            <person name="Branco S."/>
            <person name="Kuo A."/>
            <person name="LaButti K."/>
            <person name="Lipzen A."/>
            <person name="Andreopoulos W."/>
            <person name="Pangilinan J."/>
            <person name="Riley R."/>
            <person name="Hundley H."/>
            <person name="Na H."/>
            <person name="Barry K."/>
            <person name="Grigoriev I.V."/>
            <person name="Stajich J.E."/>
            <person name="Kennedy P.G."/>
        </authorList>
    </citation>
    <scope>NUCLEOTIDE SEQUENCE</scope>
    <source>
        <strain evidence="3">MN1</strain>
    </source>
</reference>
<comment type="similarity">
    <text evidence="2">Belongs to the ustYa family.</text>
</comment>
<dbReference type="GO" id="GO:0043386">
    <property type="term" value="P:mycotoxin biosynthetic process"/>
    <property type="evidence" value="ECO:0007669"/>
    <property type="project" value="InterPro"/>
</dbReference>
<dbReference type="AlphaFoldDB" id="A0A9P7E4H8"/>
<proteinExistence type="inferred from homology"/>
<evidence type="ECO:0000256" key="1">
    <source>
        <dbReference type="ARBA" id="ARBA00004685"/>
    </source>
</evidence>
<protein>
    <submittedName>
        <fullName evidence="3">Uncharacterized protein</fullName>
    </submittedName>
</protein>
<comment type="caution">
    <text evidence="3">The sequence shown here is derived from an EMBL/GenBank/DDBJ whole genome shotgun (WGS) entry which is preliminary data.</text>
</comment>
<organism evidence="3 4">
    <name type="scientific">Suillus subaureus</name>
    <dbReference type="NCBI Taxonomy" id="48587"/>
    <lineage>
        <taxon>Eukaryota</taxon>
        <taxon>Fungi</taxon>
        <taxon>Dikarya</taxon>
        <taxon>Basidiomycota</taxon>
        <taxon>Agaricomycotina</taxon>
        <taxon>Agaricomycetes</taxon>
        <taxon>Agaricomycetidae</taxon>
        <taxon>Boletales</taxon>
        <taxon>Suillineae</taxon>
        <taxon>Suillaceae</taxon>
        <taxon>Suillus</taxon>
    </lineage>
</organism>
<dbReference type="RefSeq" id="XP_041189437.1">
    <property type="nucleotide sequence ID" value="XM_041331448.1"/>
</dbReference>
<dbReference type="Pfam" id="PF11807">
    <property type="entry name" value="UstYa"/>
    <property type="match status" value="1"/>
</dbReference>
<keyword evidence="4" id="KW-1185">Reference proteome</keyword>
<dbReference type="EMBL" id="JABBWG010000032">
    <property type="protein sequence ID" value="KAG1810541.1"/>
    <property type="molecule type" value="Genomic_DNA"/>
</dbReference>
<dbReference type="OrthoDB" id="3687641at2759"/>
<evidence type="ECO:0000313" key="4">
    <source>
        <dbReference type="Proteomes" id="UP000807769"/>
    </source>
</evidence>
<dbReference type="PANTHER" id="PTHR33365:SF4">
    <property type="entry name" value="CYCLOCHLOROTINE BIOSYNTHESIS PROTEIN O"/>
    <property type="match status" value="1"/>
</dbReference>
<accession>A0A9P7E4H8</accession>
<name>A0A9P7E4H8_9AGAM</name>
<evidence type="ECO:0000313" key="3">
    <source>
        <dbReference type="EMBL" id="KAG1810541.1"/>
    </source>
</evidence>
<gene>
    <name evidence="3" type="ORF">BJ212DRAFT_1278733</name>
</gene>
<evidence type="ECO:0000256" key="2">
    <source>
        <dbReference type="ARBA" id="ARBA00035112"/>
    </source>
</evidence>
<dbReference type="GeneID" id="64625465"/>
<sequence length="173" mass="19494">AVEPVVIRFNGTVYFPSIYHINSRPPEAPDHRSPPPPELDTAWARISDDDTAFNLLPIRVTIDDLRKAGEVDLLAKAKYPQSNGGGFMASLEVNHQLRCPNFLRKSCWSDHYWLNPGFRRDPSVVRMHLGNFPFSPDIHPAHGILDDCAELIGQSIMCDAEVAMITWDWVTLS</sequence>